<keyword evidence="3" id="KW-1185">Reference proteome</keyword>
<keyword evidence="1" id="KW-1133">Transmembrane helix</keyword>
<dbReference type="PATRIC" id="fig|1136941.3.peg.2239"/>
<accession>A0A0N9N3K3</accession>
<dbReference type="SUPFAM" id="SSF103473">
    <property type="entry name" value="MFS general substrate transporter"/>
    <property type="match status" value="1"/>
</dbReference>
<sequence length="120" mass="12413">MRFVGQIVGSAVRRAPGQQMAEGSCVVWFMTGAGWLLVGAVAGWHTVDFIPHDEHLRASICGLLGAVGGIAGGAGITVFDVGTADPGWILSLVTCVVGAVCAVLLASVGVSWVVRIRRRL</sequence>
<feature type="transmembrane region" description="Helical" evidence="1">
    <location>
        <begin position="26"/>
        <end position="44"/>
    </location>
</feature>
<name>A0A0N9N3K3_9ACTN</name>
<dbReference type="Proteomes" id="UP000063789">
    <property type="component" value="Chromosome"/>
</dbReference>
<gene>
    <name evidence="2" type="ORF">ACH46_10970</name>
</gene>
<keyword evidence="1" id="KW-0812">Transmembrane</keyword>
<evidence type="ECO:0000313" key="2">
    <source>
        <dbReference type="EMBL" id="ALG84920.1"/>
    </source>
</evidence>
<organism evidence="2 3">
    <name type="scientific">Gordonia phthalatica</name>
    <dbReference type="NCBI Taxonomy" id="1136941"/>
    <lineage>
        <taxon>Bacteria</taxon>
        <taxon>Bacillati</taxon>
        <taxon>Actinomycetota</taxon>
        <taxon>Actinomycetes</taxon>
        <taxon>Mycobacteriales</taxon>
        <taxon>Gordoniaceae</taxon>
        <taxon>Gordonia</taxon>
    </lineage>
</organism>
<protein>
    <submittedName>
        <fullName evidence="2">Uncharacterized protein</fullName>
    </submittedName>
</protein>
<dbReference type="KEGG" id="goq:ACH46_10970"/>
<reference evidence="2 3" key="2">
    <citation type="journal article" date="2017" name="Int. J. Syst. Evol. Microbiol.">
        <title>Gordonia phthalatica sp. nov., a di-n-butyl phthalate-degrading bacterium isolated from activated sludge.</title>
        <authorList>
            <person name="Jin D."/>
            <person name="Kong X."/>
            <person name="Jia M."/>
            <person name="Yu X."/>
            <person name="Wang X."/>
            <person name="Zhuang X."/>
            <person name="Deng Y."/>
            <person name="Bai Z."/>
        </authorList>
    </citation>
    <scope>NUCLEOTIDE SEQUENCE [LARGE SCALE GENOMIC DNA]</scope>
    <source>
        <strain evidence="2 3">QH-11</strain>
    </source>
</reference>
<dbReference type="EMBL" id="CP011853">
    <property type="protein sequence ID" value="ALG84920.1"/>
    <property type="molecule type" value="Genomic_DNA"/>
</dbReference>
<proteinExistence type="predicted"/>
<reference evidence="3" key="1">
    <citation type="submission" date="2015-06" db="EMBL/GenBank/DDBJ databases">
        <title>Complete genome sequence and metabolic analysis of phthalate degradation pathway in Gordonia sp. QH-11.</title>
        <authorList>
            <person name="Jin D."/>
            <person name="Kong X."/>
            <person name="Bai Z."/>
        </authorList>
    </citation>
    <scope>NUCLEOTIDE SEQUENCE [LARGE SCALE GENOMIC DNA]</scope>
    <source>
        <strain evidence="3">QH-11</strain>
    </source>
</reference>
<dbReference type="AlphaFoldDB" id="A0A0N9N3K3"/>
<feature type="transmembrane region" description="Helical" evidence="1">
    <location>
        <begin position="56"/>
        <end position="76"/>
    </location>
</feature>
<dbReference type="InterPro" id="IPR036259">
    <property type="entry name" value="MFS_trans_sf"/>
</dbReference>
<keyword evidence="1" id="KW-0472">Membrane</keyword>
<evidence type="ECO:0000313" key="3">
    <source>
        <dbReference type="Proteomes" id="UP000063789"/>
    </source>
</evidence>
<dbReference type="STRING" id="1136941.ACH46_10970"/>
<evidence type="ECO:0000256" key="1">
    <source>
        <dbReference type="SAM" id="Phobius"/>
    </source>
</evidence>
<feature type="transmembrane region" description="Helical" evidence="1">
    <location>
        <begin position="88"/>
        <end position="114"/>
    </location>
</feature>